<protein>
    <recommendedName>
        <fullName evidence="4">Lipoprotein</fullName>
    </recommendedName>
</protein>
<evidence type="ECO:0008006" key="4">
    <source>
        <dbReference type="Google" id="ProtNLM"/>
    </source>
</evidence>
<keyword evidence="1" id="KW-0732">Signal</keyword>
<feature type="chain" id="PRO_5038558697" description="Lipoprotein" evidence="1">
    <location>
        <begin position="26"/>
        <end position="156"/>
    </location>
</feature>
<proteinExistence type="predicted"/>
<gene>
    <name evidence="2" type="ORF">DWZ83_10710</name>
</gene>
<dbReference type="AlphaFoldDB" id="A0A415NX23"/>
<comment type="caution">
    <text evidence="2">The sequence shown here is derived from an EMBL/GenBank/DDBJ whole genome shotgun (WGS) entry which is preliminary data.</text>
</comment>
<reference evidence="2 3" key="1">
    <citation type="submission" date="2018-08" db="EMBL/GenBank/DDBJ databases">
        <title>A genome reference for cultivated species of the human gut microbiota.</title>
        <authorList>
            <person name="Zou Y."/>
            <person name="Xue W."/>
            <person name="Luo G."/>
        </authorList>
    </citation>
    <scope>NUCLEOTIDE SEQUENCE [LARGE SCALE GENOMIC DNA]</scope>
    <source>
        <strain evidence="2 3">AF35-6BH</strain>
    </source>
</reference>
<organism evidence="2 3">
    <name type="scientific">Amedibacillus dolichus</name>
    <dbReference type="NCBI Taxonomy" id="31971"/>
    <lineage>
        <taxon>Bacteria</taxon>
        <taxon>Bacillati</taxon>
        <taxon>Bacillota</taxon>
        <taxon>Erysipelotrichia</taxon>
        <taxon>Erysipelotrichales</taxon>
        <taxon>Erysipelotrichaceae</taxon>
        <taxon>Amedibacillus</taxon>
    </lineage>
</organism>
<keyword evidence="3" id="KW-1185">Reference proteome</keyword>
<evidence type="ECO:0000313" key="3">
    <source>
        <dbReference type="Proteomes" id="UP000284868"/>
    </source>
</evidence>
<feature type="signal peptide" evidence="1">
    <location>
        <begin position="1"/>
        <end position="25"/>
    </location>
</feature>
<sequence length="156" mass="17316">MLFNLVTQGLILTICCLLLCLSACTKDEMIEQYNNILQTIGDISLSKDKELQGNRNFGQDNYVGTYDAEYSHFSGQEILFGGTALERKNSNNLQIKYNSIIKDGSCKLILKTGAAKPKTLFDSNGSYFEMISLPSASNYIILEMNNFSGSISLIIK</sequence>
<dbReference type="OrthoDB" id="1783168at2"/>
<evidence type="ECO:0000256" key="1">
    <source>
        <dbReference type="SAM" id="SignalP"/>
    </source>
</evidence>
<name>A0A415NX23_9FIRM</name>
<dbReference type="EMBL" id="QRPK01000125">
    <property type="protein sequence ID" value="RHM04956.1"/>
    <property type="molecule type" value="Genomic_DNA"/>
</dbReference>
<evidence type="ECO:0000313" key="2">
    <source>
        <dbReference type="EMBL" id="RHM04956.1"/>
    </source>
</evidence>
<dbReference type="Proteomes" id="UP000284868">
    <property type="component" value="Unassembled WGS sequence"/>
</dbReference>
<accession>A0A415NX23</accession>